<proteinExistence type="predicted"/>
<name>A0A3R9N981_STRMT</name>
<dbReference type="EMBL" id="RJPW01000001">
    <property type="protein sequence ID" value="RSJ94179.1"/>
    <property type="molecule type" value="Genomic_DNA"/>
</dbReference>
<gene>
    <name evidence="2" type="ORF">D8786_00815</name>
    <name evidence="1" type="ORF">D8788_01035</name>
</gene>
<evidence type="ECO:0000313" key="2">
    <source>
        <dbReference type="EMBL" id="RSJ99465.1"/>
    </source>
</evidence>
<organism evidence="2 4">
    <name type="scientific">Streptococcus mitis</name>
    <dbReference type="NCBI Taxonomy" id="28037"/>
    <lineage>
        <taxon>Bacteria</taxon>
        <taxon>Bacillati</taxon>
        <taxon>Bacillota</taxon>
        <taxon>Bacilli</taxon>
        <taxon>Lactobacillales</taxon>
        <taxon>Streptococcaceae</taxon>
        <taxon>Streptococcus</taxon>
        <taxon>Streptococcus mitis group</taxon>
    </lineage>
</organism>
<sequence>MEVSLGSFLAYDIELVLNSFLLSHSSQILSKVYILDFSSFNPLYNNMMTHSLTTKSIITVVLVLQLTVTYIQSEVEVDEATTDLFLNHIR</sequence>
<protein>
    <submittedName>
        <fullName evidence="2">Uncharacterized protein</fullName>
    </submittedName>
</protein>
<comment type="caution">
    <text evidence="2">The sequence shown here is derived from an EMBL/GenBank/DDBJ whole genome shotgun (WGS) entry which is preliminary data.</text>
</comment>
<evidence type="ECO:0000313" key="4">
    <source>
        <dbReference type="Proteomes" id="UP000277773"/>
    </source>
</evidence>
<dbReference type="Proteomes" id="UP000277773">
    <property type="component" value="Unassembled WGS sequence"/>
</dbReference>
<dbReference type="AlphaFoldDB" id="A0A3R9N981"/>
<dbReference type="EMBL" id="RJPY01000001">
    <property type="protein sequence ID" value="RSJ99465.1"/>
    <property type="molecule type" value="Genomic_DNA"/>
</dbReference>
<evidence type="ECO:0000313" key="1">
    <source>
        <dbReference type="EMBL" id="RSJ94179.1"/>
    </source>
</evidence>
<evidence type="ECO:0000313" key="3">
    <source>
        <dbReference type="Proteomes" id="UP000271520"/>
    </source>
</evidence>
<accession>A0A3R9N981</accession>
<reference evidence="3 4" key="1">
    <citation type="submission" date="2018-11" db="EMBL/GenBank/DDBJ databases">
        <title>Species Designations Belie Phenotypic and Genotypic Heterogeneity in Oral Streptococci.</title>
        <authorList>
            <person name="Velsko I."/>
        </authorList>
    </citation>
    <scope>NUCLEOTIDE SEQUENCE [LARGE SCALE GENOMIC DNA]</scope>
    <source>
        <strain evidence="2 4">BCC08</strain>
        <strain evidence="1 3">BCC22</strain>
    </source>
</reference>
<dbReference type="Proteomes" id="UP000271520">
    <property type="component" value="Unassembled WGS sequence"/>
</dbReference>